<accession>A0A5S3PBA1</accession>
<proteinExistence type="predicted"/>
<comment type="caution">
    <text evidence="2">The sequence shown here is derived from an EMBL/GenBank/DDBJ whole genome shotgun (WGS) entry which is preliminary data.</text>
</comment>
<dbReference type="InterPro" id="IPR052741">
    <property type="entry name" value="Mitochondrial_HTD2"/>
</dbReference>
<keyword evidence="3" id="KW-1185">Reference proteome</keyword>
<evidence type="ECO:0000313" key="2">
    <source>
        <dbReference type="EMBL" id="TMM50755.1"/>
    </source>
</evidence>
<feature type="domain" description="FAS1-like dehydratase" evidence="1">
    <location>
        <begin position="83"/>
        <end position="143"/>
    </location>
</feature>
<name>A0A5S3PBA1_9RHOB</name>
<reference evidence="2 3" key="1">
    <citation type="submission" date="2019-05" db="EMBL/GenBank/DDBJ databases">
        <title>Sulfitobacter sabulilitoris sp. nov., isolated from a marine sand.</title>
        <authorList>
            <person name="Yoon J.-H."/>
        </authorList>
    </citation>
    <scope>NUCLEOTIDE SEQUENCE [LARGE SCALE GENOMIC DNA]</scope>
    <source>
        <strain evidence="2 3">HSMS-29</strain>
    </source>
</reference>
<dbReference type="Gene3D" id="3.10.129.10">
    <property type="entry name" value="Hotdog Thioesterase"/>
    <property type="match status" value="1"/>
</dbReference>
<evidence type="ECO:0000313" key="3">
    <source>
        <dbReference type="Proteomes" id="UP000309550"/>
    </source>
</evidence>
<protein>
    <submittedName>
        <fullName evidence="2">Itaconyl-CoA hydratase</fullName>
    </submittedName>
</protein>
<evidence type="ECO:0000259" key="1">
    <source>
        <dbReference type="Pfam" id="PF13452"/>
    </source>
</evidence>
<dbReference type="EMBL" id="VANS01000005">
    <property type="protein sequence ID" value="TMM50755.1"/>
    <property type="molecule type" value="Genomic_DNA"/>
</dbReference>
<dbReference type="Proteomes" id="UP000309550">
    <property type="component" value="Unassembled WGS sequence"/>
</dbReference>
<dbReference type="GO" id="GO:0019171">
    <property type="term" value="F:(3R)-hydroxyacyl-[acyl-carrier-protein] dehydratase activity"/>
    <property type="evidence" value="ECO:0007669"/>
    <property type="project" value="TreeGrafter"/>
</dbReference>
<dbReference type="InterPro" id="IPR029069">
    <property type="entry name" value="HotDog_dom_sf"/>
</dbReference>
<dbReference type="OrthoDB" id="7183822at2"/>
<dbReference type="InterPro" id="IPR039569">
    <property type="entry name" value="FAS1-like_DH_region"/>
</dbReference>
<dbReference type="Pfam" id="PF13452">
    <property type="entry name" value="FAS1_DH_region"/>
    <property type="match status" value="1"/>
</dbReference>
<dbReference type="AlphaFoldDB" id="A0A5S3PBA1"/>
<dbReference type="PANTHER" id="PTHR28152">
    <property type="entry name" value="HYDROXYACYL-THIOESTER DEHYDRATASE TYPE 2, MITOCHONDRIAL"/>
    <property type="match status" value="1"/>
</dbReference>
<dbReference type="PANTHER" id="PTHR28152:SF1">
    <property type="entry name" value="HYDROXYACYL-THIOESTER DEHYDRATASE TYPE 2, MITOCHONDRIAL"/>
    <property type="match status" value="1"/>
</dbReference>
<organism evidence="2 3">
    <name type="scientific">Sulfitobacter sabulilitoris</name>
    <dbReference type="NCBI Taxonomy" id="2562655"/>
    <lineage>
        <taxon>Bacteria</taxon>
        <taxon>Pseudomonadati</taxon>
        <taxon>Pseudomonadota</taxon>
        <taxon>Alphaproteobacteria</taxon>
        <taxon>Rhodobacterales</taxon>
        <taxon>Roseobacteraceae</taxon>
        <taxon>Sulfitobacter</taxon>
    </lineage>
</organism>
<dbReference type="SUPFAM" id="SSF54637">
    <property type="entry name" value="Thioesterase/thiol ester dehydrase-isomerase"/>
    <property type="match status" value="2"/>
</dbReference>
<sequence length="295" mass="33600">MDNAPLPPLTRDMDRLRDWIGRSETVTDTLDPRQARLMQVTLDREARFRPGDALPPFWHYIYFNPELPASRLKADGHERLGRFLPPVDLPRRMWAGGRVEIAQPLRIGQRVTKTSTIRDIEMKQGRSGPLCFVTVDHRFEVDGVLHLTETQDIVYREMPAPGTPQPAGRPAPDTALPGRVVTPDPVLLFRYSALIFYGHRIHYDADYTRDVEGYPGLVVHGPLTVSLLADFGVEQAPGRRLRALDIRAHSPLFCPDPIHLELARDRDRSQVWARREDGTLAMAVTLHFDPERKDD</sequence>
<gene>
    <name evidence="2" type="ORF">FDT80_15965</name>
</gene>
<dbReference type="RefSeq" id="WP_138663327.1">
    <property type="nucleotide sequence ID" value="NZ_VANS01000005.1"/>
</dbReference>